<keyword evidence="2" id="KW-1185">Reference proteome</keyword>
<comment type="caution">
    <text evidence="1">The sequence shown here is derived from an EMBL/GenBank/DDBJ whole genome shotgun (WGS) entry which is preliminary data.</text>
</comment>
<name>A0A7K1Y9I0_9SPHI</name>
<reference evidence="1 2" key="1">
    <citation type="submission" date="2019-11" db="EMBL/GenBank/DDBJ databases">
        <title>Pedobacter sp. HMF7647 Genome sequencing and assembly.</title>
        <authorList>
            <person name="Kang H."/>
            <person name="Kim H."/>
            <person name="Joh K."/>
        </authorList>
    </citation>
    <scope>NUCLEOTIDE SEQUENCE [LARGE SCALE GENOMIC DNA]</scope>
    <source>
        <strain evidence="1 2">HMF7647</strain>
    </source>
</reference>
<sequence length="358" mass="39099">MKKILLIAVLIGVAISSCKKDASIPDPNATSDSKDEVNMSSSSTPVIVKTIAGGPYTSGPTLLDGTGKKARFNHPLGINLAANGYLYVADELNNAVRKVSVDGLTTTINSPALQQLKLAEPNGVGLYDDGRLAIVDNGIGGSSRFIVLKSDGSLDYTDDDYHLYSKGLVWNPFDKSFWGGGAFKKPGILKVSPNYSAEKGPVEYSISDTRLDYKIPSDSASFESPFYWTHASFFGYNNVLYLAYSNFDQYSDLYKIVLPNGIQSHIFTDLKFKYVTALVATHDSRSIYIVDDGAIKVIFKGKLKYLTGPNPKYHDSRDGVGTNADVYAFSLALSKDENTLYFTDINANAVRKVILNMH</sequence>
<dbReference type="PROSITE" id="PS51257">
    <property type="entry name" value="PROKAR_LIPOPROTEIN"/>
    <property type="match status" value="1"/>
</dbReference>
<dbReference type="AlphaFoldDB" id="A0A7K1Y9I0"/>
<dbReference type="EMBL" id="WVHT01000004">
    <property type="protein sequence ID" value="MXV51232.1"/>
    <property type="molecule type" value="Genomic_DNA"/>
</dbReference>
<dbReference type="Gene3D" id="2.120.10.30">
    <property type="entry name" value="TolB, C-terminal domain"/>
    <property type="match status" value="1"/>
</dbReference>
<organism evidence="1 2">
    <name type="scientific">Hufsiella arboris</name>
    <dbReference type="NCBI Taxonomy" id="2695275"/>
    <lineage>
        <taxon>Bacteria</taxon>
        <taxon>Pseudomonadati</taxon>
        <taxon>Bacteroidota</taxon>
        <taxon>Sphingobacteriia</taxon>
        <taxon>Sphingobacteriales</taxon>
        <taxon>Sphingobacteriaceae</taxon>
        <taxon>Hufsiella</taxon>
    </lineage>
</organism>
<protein>
    <submittedName>
        <fullName evidence="1">Uncharacterized protein</fullName>
    </submittedName>
</protein>
<dbReference type="PANTHER" id="PTHR46388">
    <property type="entry name" value="NHL REPEAT-CONTAINING PROTEIN 2"/>
    <property type="match status" value="1"/>
</dbReference>
<evidence type="ECO:0000313" key="2">
    <source>
        <dbReference type="Proteomes" id="UP000466586"/>
    </source>
</evidence>
<dbReference type="Proteomes" id="UP000466586">
    <property type="component" value="Unassembled WGS sequence"/>
</dbReference>
<evidence type="ECO:0000313" key="1">
    <source>
        <dbReference type="EMBL" id="MXV51232.1"/>
    </source>
</evidence>
<gene>
    <name evidence="1" type="ORF">GS399_09650</name>
</gene>
<proteinExistence type="predicted"/>
<dbReference type="SUPFAM" id="SSF101898">
    <property type="entry name" value="NHL repeat"/>
    <property type="match status" value="1"/>
</dbReference>
<dbReference type="PANTHER" id="PTHR46388:SF2">
    <property type="entry name" value="NHL REPEAT-CONTAINING PROTEIN 2"/>
    <property type="match status" value="1"/>
</dbReference>
<dbReference type="InterPro" id="IPR011042">
    <property type="entry name" value="6-blade_b-propeller_TolB-like"/>
</dbReference>
<dbReference type="RefSeq" id="WP_160844415.1">
    <property type="nucleotide sequence ID" value="NZ_WVHT01000004.1"/>
</dbReference>
<accession>A0A7K1Y9I0</accession>